<accession>A0A0R1ZRB5</accession>
<gene>
    <name evidence="2" type="ORF">FC18_GL000296</name>
</gene>
<dbReference type="STRING" id="1291052.FC18_GL000296"/>
<dbReference type="Pfam" id="PF12802">
    <property type="entry name" value="MarR_2"/>
    <property type="match status" value="1"/>
</dbReference>
<evidence type="ECO:0000259" key="1">
    <source>
        <dbReference type="SMART" id="SM00347"/>
    </source>
</evidence>
<dbReference type="Gene3D" id="1.10.10.10">
    <property type="entry name" value="Winged helix-like DNA-binding domain superfamily/Winged helix DNA-binding domain"/>
    <property type="match status" value="1"/>
</dbReference>
<dbReference type="GO" id="GO:0003700">
    <property type="term" value="F:DNA-binding transcription factor activity"/>
    <property type="evidence" value="ECO:0007669"/>
    <property type="project" value="InterPro"/>
</dbReference>
<dbReference type="InterPro" id="IPR000835">
    <property type="entry name" value="HTH_MarR-typ"/>
</dbReference>
<evidence type="ECO:0000313" key="2">
    <source>
        <dbReference type="EMBL" id="KRM54491.1"/>
    </source>
</evidence>
<protein>
    <recommendedName>
        <fullName evidence="1">HTH marR-type domain-containing protein</fullName>
    </recommendedName>
</protein>
<dbReference type="InterPro" id="IPR036390">
    <property type="entry name" value="WH_DNA-bd_sf"/>
</dbReference>
<reference evidence="2 3" key="1">
    <citation type="journal article" date="2015" name="Genome Announc.">
        <title>Expanding the biotechnology potential of lactobacilli through comparative genomics of 213 strains and associated genera.</title>
        <authorList>
            <person name="Sun Z."/>
            <person name="Harris H.M."/>
            <person name="McCann A."/>
            <person name="Guo C."/>
            <person name="Argimon S."/>
            <person name="Zhang W."/>
            <person name="Yang X."/>
            <person name="Jeffery I.B."/>
            <person name="Cooney J.C."/>
            <person name="Kagawa T.F."/>
            <person name="Liu W."/>
            <person name="Song Y."/>
            <person name="Salvetti E."/>
            <person name="Wrobel A."/>
            <person name="Rasinkangas P."/>
            <person name="Parkhill J."/>
            <person name="Rea M.C."/>
            <person name="O'Sullivan O."/>
            <person name="Ritari J."/>
            <person name="Douillard F.P."/>
            <person name="Paul Ross R."/>
            <person name="Yang R."/>
            <person name="Briner A.E."/>
            <person name="Felis G.E."/>
            <person name="de Vos W.M."/>
            <person name="Barrangou R."/>
            <person name="Klaenhammer T.R."/>
            <person name="Caufield P.W."/>
            <person name="Cui Y."/>
            <person name="Zhang H."/>
            <person name="O'Toole P.W."/>
        </authorList>
    </citation>
    <scope>NUCLEOTIDE SEQUENCE [LARGE SCALE GENOMIC DNA]</scope>
    <source>
        <strain evidence="2 3">DSM 20505</strain>
    </source>
</reference>
<keyword evidence="3" id="KW-1185">Reference proteome</keyword>
<dbReference type="SUPFAM" id="SSF46785">
    <property type="entry name" value="Winged helix' DNA-binding domain"/>
    <property type="match status" value="1"/>
</dbReference>
<name>A0A0R1ZRB5_9LACO</name>
<feature type="domain" description="HTH marR-type" evidence="1">
    <location>
        <begin position="30"/>
        <end position="127"/>
    </location>
</feature>
<comment type="caution">
    <text evidence="2">The sequence shown here is derived from an EMBL/GenBank/DDBJ whole genome shotgun (WGS) entry which is preliminary data.</text>
</comment>
<proteinExistence type="predicted"/>
<dbReference type="PATRIC" id="fig|1291052.5.peg.305"/>
<dbReference type="AlphaFoldDB" id="A0A0R1ZRB5"/>
<dbReference type="EMBL" id="AYYO01000055">
    <property type="protein sequence ID" value="KRM54491.1"/>
    <property type="molecule type" value="Genomic_DNA"/>
</dbReference>
<dbReference type="SMART" id="SM00347">
    <property type="entry name" value="HTH_MARR"/>
    <property type="match status" value="1"/>
</dbReference>
<organism evidence="2 3">
    <name type="scientific">Lacticaseibacillus sharpeae JCM 1186 = DSM 20505</name>
    <dbReference type="NCBI Taxonomy" id="1291052"/>
    <lineage>
        <taxon>Bacteria</taxon>
        <taxon>Bacillati</taxon>
        <taxon>Bacillota</taxon>
        <taxon>Bacilli</taxon>
        <taxon>Lactobacillales</taxon>
        <taxon>Lactobacillaceae</taxon>
        <taxon>Lacticaseibacillus</taxon>
    </lineage>
</organism>
<dbReference type="InterPro" id="IPR036388">
    <property type="entry name" value="WH-like_DNA-bd_sf"/>
</dbReference>
<sequence length="142" mass="15684">MWHMAHHFQESCAYFTAAKYMRAVERHADAAFAPTGMKPAYSYIMLTLEDAHPQSVTDLADVLGYERSSMSRMVKTLAGKGLVELTSQGRTTQVDFGAQAADLLPIADECLAQWGRTTDALLGQEKKVMVDALVANTRKLED</sequence>
<evidence type="ECO:0000313" key="3">
    <source>
        <dbReference type="Proteomes" id="UP000051679"/>
    </source>
</evidence>
<dbReference type="Proteomes" id="UP000051679">
    <property type="component" value="Unassembled WGS sequence"/>
</dbReference>